<reference evidence="1 2" key="1">
    <citation type="submission" date="2018-09" db="EMBL/GenBank/DDBJ databases">
        <title>Genome sequencing of strain 6GH32-13.</title>
        <authorList>
            <person name="Weon H.-Y."/>
            <person name="Heo J."/>
            <person name="Kwon S.-W."/>
        </authorList>
    </citation>
    <scope>NUCLEOTIDE SEQUENCE [LARGE SCALE GENOMIC DNA]</scope>
    <source>
        <strain evidence="1 2">5GH32-13</strain>
    </source>
</reference>
<proteinExistence type="predicted"/>
<dbReference type="PROSITE" id="PS51257">
    <property type="entry name" value="PROKAR_LIPOPROTEIN"/>
    <property type="match status" value="1"/>
</dbReference>
<dbReference type="OrthoDB" id="658609at2"/>
<protein>
    <recommendedName>
        <fullName evidence="3">DUF4595 domain-containing protein</fullName>
    </recommendedName>
</protein>
<dbReference type="KEGG" id="pseg:D3H65_22785"/>
<dbReference type="EMBL" id="CP032157">
    <property type="protein sequence ID" value="AXY76648.1"/>
    <property type="molecule type" value="Genomic_DNA"/>
</dbReference>
<dbReference type="AlphaFoldDB" id="A0A3B7MR73"/>
<evidence type="ECO:0000313" key="1">
    <source>
        <dbReference type="EMBL" id="AXY76648.1"/>
    </source>
</evidence>
<gene>
    <name evidence="1" type="ORF">D3H65_22785</name>
</gene>
<dbReference type="Proteomes" id="UP000263900">
    <property type="component" value="Chromosome"/>
</dbReference>
<dbReference type="RefSeq" id="WP_119052525.1">
    <property type="nucleotide sequence ID" value="NZ_CP032157.1"/>
</dbReference>
<evidence type="ECO:0000313" key="2">
    <source>
        <dbReference type="Proteomes" id="UP000263900"/>
    </source>
</evidence>
<organism evidence="1 2">
    <name type="scientific">Paraflavitalea soli</name>
    <dbReference type="NCBI Taxonomy" id="2315862"/>
    <lineage>
        <taxon>Bacteria</taxon>
        <taxon>Pseudomonadati</taxon>
        <taxon>Bacteroidota</taxon>
        <taxon>Chitinophagia</taxon>
        <taxon>Chitinophagales</taxon>
        <taxon>Chitinophagaceae</taxon>
        <taxon>Paraflavitalea</taxon>
    </lineage>
</organism>
<dbReference type="Gene3D" id="2.180.10.10">
    <property type="entry name" value="RHS repeat-associated core"/>
    <property type="match status" value="1"/>
</dbReference>
<name>A0A3B7MR73_9BACT</name>
<accession>A0A3B7MR73</accession>
<keyword evidence="2" id="KW-1185">Reference proteome</keyword>
<sequence>MKKAILLAGILSALVFTSCKKDKDDNGGDNNGGGGDNPTTKLIKKMTKVENGITTVYNFTYDNAKKLTGFASADNKESTTFSYDAAGNLIKVESIEQEFKNVYNYTYANGVPVSGTFKSWQKSAGEPDELVEDDELTYTVANNQVTKLKLHMKQADEDLDMDFSYTNGNLSKVETVQGSAFSYKATFTFGTKKAPFPQVSKYVLDQAGFSLFFSSKNELITTVLDFPGTQLDETTTLTYTYDANGYPLTSNDGAVKLTYEYQ</sequence>
<evidence type="ECO:0008006" key="3">
    <source>
        <dbReference type="Google" id="ProtNLM"/>
    </source>
</evidence>